<keyword evidence="1" id="KW-0378">Hydrolase</keyword>
<dbReference type="AlphaFoldDB" id="A0A1Y1IKY6"/>
<sequence>MAGTPEAHPYLDSPIHEYLGIQYLKTTPELVTARMKVTERNRQPDNLLHGGVSVLLAEGLVSRGARATGAHAVGVEINANHVRGAPVGSTVYAEGRPLKAGRSLQVWEVRLYMEPQNKVDDSDIAKFGKLVCVSRCTLGVNLGQKPPKEAPEMSHKLAKL</sequence>
<dbReference type="GO" id="GO:0061522">
    <property type="term" value="F:1,4-dihydroxy-2-naphthoyl-CoA thioesterase activity"/>
    <property type="evidence" value="ECO:0000318"/>
    <property type="project" value="GO_Central"/>
</dbReference>
<evidence type="ECO:0000259" key="2">
    <source>
        <dbReference type="Pfam" id="PF03061"/>
    </source>
</evidence>
<gene>
    <name evidence="3" type="ORF">KFL_007980020</name>
</gene>
<dbReference type="InterPro" id="IPR006683">
    <property type="entry name" value="Thioestr_dom"/>
</dbReference>
<dbReference type="NCBIfam" id="TIGR00369">
    <property type="entry name" value="unchar_dom_1"/>
    <property type="match status" value="1"/>
</dbReference>
<organism evidence="3 4">
    <name type="scientific">Klebsormidium nitens</name>
    <name type="common">Green alga</name>
    <name type="synonym">Ulothrix nitens</name>
    <dbReference type="NCBI Taxonomy" id="105231"/>
    <lineage>
        <taxon>Eukaryota</taxon>
        <taxon>Viridiplantae</taxon>
        <taxon>Streptophyta</taxon>
        <taxon>Klebsormidiophyceae</taxon>
        <taxon>Klebsormidiales</taxon>
        <taxon>Klebsormidiaceae</taxon>
        <taxon>Klebsormidium</taxon>
    </lineage>
</organism>
<dbReference type="EMBL" id="DF237747">
    <property type="protein sequence ID" value="GAQ91510.1"/>
    <property type="molecule type" value="Genomic_DNA"/>
</dbReference>
<proteinExistence type="predicted"/>
<evidence type="ECO:0000313" key="4">
    <source>
        <dbReference type="Proteomes" id="UP000054558"/>
    </source>
</evidence>
<dbReference type="PANTHER" id="PTHR43240">
    <property type="entry name" value="1,4-DIHYDROXY-2-NAPHTHOYL-COA THIOESTERASE 1"/>
    <property type="match status" value="1"/>
</dbReference>
<name>A0A1Y1IKY6_KLENI</name>
<dbReference type="OMA" id="KTIHIWE"/>
<dbReference type="Proteomes" id="UP000054558">
    <property type="component" value="Unassembled WGS sequence"/>
</dbReference>
<dbReference type="GO" id="GO:0005829">
    <property type="term" value="C:cytosol"/>
    <property type="evidence" value="ECO:0000318"/>
    <property type="project" value="GO_Central"/>
</dbReference>
<evidence type="ECO:0000256" key="1">
    <source>
        <dbReference type="ARBA" id="ARBA00022801"/>
    </source>
</evidence>
<dbReference type="Pfam" id="PF03061">
    <property type="entry name" value="4HBT"/>
    <property type="match status" value="1"/>
</dbReference>
<dbReference type="Gene3D" id="3.10.129.10">
    <property type="entry name" value="Hotdog Thioesterase"/>
    <property type="match status" value="1"/>
</dbReference>
<dbReference type="CDD" id="cd03443">
    <property type="entry name" value="PaaI_thioesterase"/>
    <property type="match status" value="1"/>
</dbReference>
<dbReference type="PANTHER" id="PTHR43240:SF5">
    <property type="entry name" value="1,4-DIHYDROXY-2-NAPHTHOYL-COA THIOESTERASE 1"/>
    <property type="match status" value="1"/>
</dbReference>
<accession>A0A1Y1IKY6</accession>
<dbReference type="OrthoDB" id="46529at2759"/>
<dbReference type="SUPFAM" id="SSF54637">
    <property type="entry name" value="Thioesterase/thiol ester dehydrase-isomerase"/>
    <property type="match status" value="1"/>
</dbReference>
<keyword evidence="4" id="KW-1185">Reference proteome</keyword>
<evidence type="ECO:0000313" key="3">
    <source>
        <dbReference type="EMBL" id="GAQ91510.1"/>
    </source>
</evidence>
<feature type="domain" description="Thioesterase" evidence="2">
    <location>
        <begin position="47"/>
        <end position="117"/>
    </location>
</feature>
<dbReference type="InterPro" id="IPR003736">
    <property type="entry name" value="PAAI_dom"/>
</dbReference>
<protein>
    <submittedName>
        <fullName evidence="3">Thioesterase superfamily protein</fullName>
    </submittedName>
</protein>
<dbReference type="InterPro" id="IPR029069">
    <property type="entry name" value="HotDog_dom_sf"/>
</dbReference>
<reference evidence="3 4" key="1">
    <citation type="journal article" date="2014" name="Nat. Commun.">
        <title>Klebsormidium flaccidum genome reveals primary factors for plant terrestrial adaptation.</title>
        <authorList>
            <person name="Hori K."/>
            <person name="Maruyama F."/>
            <person name="Fujisawa T."/>
            <person name="Togashi T."/>
            <person name="Yamamoto N."/>
            <person name="Seo M."/>
            <person name="Sato S."/>
            <person name="Yamada T."/>
            <person name="Mori H."/>
            <person name="Tajima N."/>
            <person name="Moriyama T."/>
            <person name="Ikeuchi M."/>
            <person name="Watanabe M."/>
            <person name="Wada H."/>
            <person name="Kobayashi K."/>
            <person name="Saito M."/>
            <person name="Masuda T."/>
            <person name="Sasaki-Sekimoto Y."/>
            <person name="Mashiguchi K."/>
            <person name="Awai K."/>
            <person name="Shimojima M."/>
            <person name="Masuda S."/>
            <person name="Iwai M."/>
            <person name="Nobusawa T."/>
            <person name="Narise T."/>
            <person name="Kondo S."/>
            <person name="Saito H."/>
            <person name="Sato R."/>
            <person name="Murakawa M."/>
            <person name="Ihara Y."/>
            <person name="Oshima-Yamada Y."/>
            <person name="Ohtaka K."/>
            <person name="Satoh M."/>
            <person name="Sonobe K."/>
            <person name="Ishii M."/>
            <person name="Ohtani R."/>
            <person name="Kanamori-Sato M."/>
            <person name="Honoki R."/>
            <person name="Miyazaki D."/>
            <person name="Mochizuki H."/>
            <person name="Umetsu J."/>
            <person name="Higashi K."/>
            <person name="Shibata D."/>
            <person name="Kamiya Y."/>
            <person name="Sato N."/>
            <person name="Nakamura Y."/>
            <person name="Tabata S."/>
            <person name="Ida S."/>
            <person name="Kurokawa K."/>
            <person name="Ohta H."/>
        </authorList>
    </citation>
    <scope>NUCLEOTIDE SEQUENCE [LARGE SCALE GENOMIC DNA]</scope>
    <source>
        <strain evidence="3 4">NIES-2285</strain>
    </source>
</reference>
<dbReference type="STRING" id="105231.A0A1Y1IKY6"/>